<dbReference type="AlphaFoldDB" id="A0A5C8NY76"/>
<evidence type="ECO:0000256" key="2">
    <source>
        <dbReference type="ARBA" id="ARBA00023239"/>
    </source>
</evidence>
<dbReference type="RefSeq" id="WP_147704188.1">
    <property type="nucleotide sequence ID" value="NZ_VDUY01000003.1"/>
</dbReference>
<dbReference type="OrthoDB" id="9787147at2"/>
<dbReference type="InterPro" id="IPR018148">
    <property type="entry name" value="Methylglyoxal_synth_AS"/>
</dbReference>
<dbReference type="PROSITE" id="PS01335">
    <property type="entry name" value="METHYLGLYOXAL_SYNTH"/>
    <property type="match status" value="1"/>
</dbReference>
<organism evidence="4 5">
    <name type="scientific">Zeimonas arvi</name>
    <dbReference type="NCBI Taxonomy" id="2498847"/>
    <lineage>
        <taxon>Bacteria</taxon>
        <taxon>Pseudomonadati</taxon>
        <taxon>Pseudomonadota</taxon>
        <taxon>Betaproteobacteria</taxon>
        <taxon>Burkholderiales</taxon>
        <taxon>Burkholderiaceae</taxon>
        <taxon>Zeimonas</taxon>
    </lineage>
</organism>
<dbReference type="NCBIfam" id="NF003559">
    <property type="entry name" value="PRK05234.1"/>
    <property type="match status" value="1"/>
</dbReference>
<keyword evidence="2 4" id="KW-0456">Lyase</keyword>
<evidence type="ECO:0000259" key="3">
    <source>
        <dbReference type="PROSITE" id="PS51855"/>
    </source>
</evidence>
<evidence type="ECO:0000313" key="5">
    <source>
        <dbReference type="Proteomes" id="UP000321548"/>
    </source>
</evidence>
<dbReference type="Gene3D" id="3.40.50.1380">
    <property type="entry name" value="Methylglyoxal synthase-like domain"/>
    <property type="match status" value="2"/>
</dbReference>
<reference evidence="4 5" key="1">
    <citation type="submission" date="2019-06" db="EMBL/GenBank/DDBJ databases">
        <title>Quisquiliibacterium sp. nov., isolated from a maize field.</title>
        <authorList>
            <person name="Lin S.-Y."/>
            <person name="Tsai C.-F."/>
            <person name="Young C.-C."/>
        </authorList>
    </citation>
    <scope>NUCLEOTIDE SEQUENCE [LARGE SCALE GENOMIC DNA]</scope>
    <source>
        <strain evidence="4 5">CC-CFT501</strain>
    </source>
</reference>
<gene>
    <name evidence="4" type="ORF">FHP08_09415</name>
</gene>
<dbReference type="GO" id="GO:0005829">
    <property type="term" value="C:cytosol"/>
    <property type="evidence" value="ECO:0007669"/>
    <property type="project" value="TreeGrafter"/>
</dbReference>
<comment type="similarity">
    <text evidence="1">Belongs to the methylglyoxal synthase family.</text>
</comment>
<dbReference type="GO" id="GO:0008929">
    <property type="term" value="F:methylglyoxal synthase activity"/>
    <property type="evidence" value="ECO:0007669"/>
    <property type="project" value="UniProtKB-EC"/>
</dbReference>
<dbReference type="InterPro" id="IPR004363">
    <property type="entry name" value="Methylgl_synth"/>
</dbReference>
<dbReference type="InterPro" id="IPR036914">
    <property type="entry name" value="MGS-like_dom_sf"/>
</dbReference>
<dbReference type="EC" id="4.2.3.3" evidence="4"/>
<dbReference type="InterPro" id="IPR011607">
    <property type="entry name" value="MGS-like_dom"/>
</dbReference>
<keyword evidence="5" id="KW-1185">Reference proteome</keyword>
<comment type="caution">
    <text evidence="4">The sequence shown here is derived from an EMBL/GenBank/DDBJ whole genome shotgun (WGS) entry which is preliminary data.</text>
</comment>
<dbReference type="GO" id="GO:0019242">
    <property type="term" value="P:methylglyoxal biosynthetic process"/>
    <property type="evidence" value="ECO:0007669"/>
    <property type="project" value="InterPro"/>
</dbReference>
<dbReference type="PANTHER" id="PTHR30492">
    <property type="entry name" value="METHYLGLYOXAL SYNTHASE"/>
    <property type="match status" value="1"/>
</dbReference>
<feature type="domain" description="MGS-like" evidence="3">
    <location>
        <begin position="169"/>
        <end position="322"/>
    </location>
</feature>
<dbReference type="Proteomes" id="UP000321548">
    <property type="component" value="Unassembled WGS sequence"/>
</dbReference>
<dbReference type="PROSITE" id="PS51855">
    <property type="entry name" value="MGS"/>
    <property type="match status" value="1"/>
</dbReference>
<sequence>MSSPPPTPSPCSRLPSRSDAPCLRIGLAANRLHHDAPDAALFRLIREIEPAVRGPLRPTLLAVGRTHDAIRREGLLEGYQGLVRYPYGRAGGLMRLVSRVVDPDPAGAIHAAIYLIDPVDPSSTFPEAVALKRQCIIHARPFLSTLLGAREWFELRAVAAGAAPNPALDPVFDFGSQAIALVAHDARKAEMIELVRAHFDFFDRFAMRVATGTTGGLLNALARELRPERQGDWVRALKSGPLGGDAQIAELLLDGACQRVLFLEDPHVARQHEADIQLLERAARTVTDQVACYGDLVTAQAWIADVGAREAARRSRPAKPPR</sequence>
<evidence type="ECO:0000256" key="1">
    <source>
        <dbReference type="ARBA" id="ARBA00006287"/>
    </source>
</evidence>
<dbReference type="PANTHER" id="PTHR30492:SF0">
    <property type="entry name" value="METHYLGLYOXAL SYNTHASE"/>
    <property type="match status" value="1"/>
</dbReference>
<accession>A0A5C8NY76</accession>
<dbReference type="SUPFAM" id="SSF52335">
    <property type="entry name" value="Methylglyoxal synthase-like"/>
    <property type="match status" value="2"/>
</dbReference>
<dbReference type="EMBL" id="VDUY01000003">
    <property type="protein sequence ID" value="TXL66277.1"/>
    <property type="molecule type" value="Genomic_DNA"/>
</dbReference>
<proteinExistence type="inferred from homology"/>
<evidence type="ECO:0000313" key="4">
    <source>
        <dbReference type="EMBL" id="TXL66277.1"/>
    </source>
</evidence>
<name>A0A5C8NY76_9BURK</name>
<protein>
    <submittedName>
        <fullName evidence="4">Methylglyoxal synthase</fullName>
        <ecNumber evidence="4">4.2.3.3</ecNumber>
    </submittedName>
</protein>